<evidence type="ECO:0000256" key="1">
    <source>
        <dbReference type="ARBA" id="ARBA00007465"/>
    </source>
</evidence>
<proteinExistence type="inferred from homology"/>
<name>A0AAD8NDJ3_TARER</name>
<dbReference type="InterPro" id="IPR036986">
    <property type="entry name" value="S4_RNA-bd_sf"/>
</dbReference>
<dbReference type="GO" id="GO:0003735">
    <property type="term" value="F:structural constituent of ribosome"/>
    <property type="evidence" value="ECO:0007669"/>
    <property type="project" value="TreeGrafter"/>
</dbReference>
<dbReference type="InterPro" id="IPR002942">
    <property type="entry name" value="S4_RNA-bd"/>
</dbReference>
<evidence type="ECO:0000313" key="5">
    <source>
        <dbReference type="EMBL" id="KAK1405949.1"/>
    </source>
</evidence>
<dbReference type="SMART" id="SM00363">
    <property type="entry name" value="S4"/>
    <property type="match status" value="1"/>
</dbReference>
<dbReference type="Gene3D" id="3.10.290.10">
    <property type="entry name" value="RNA-binding S4 domain"/>
    <property type="match status" value="1"/>
</dbReference>
<sequence length="447" mass="52054">MVGEARITGKGWPGALRLIRWVGIRVINGFRDEAASHSSWVMRPRNCACVTVPVVGNGHGVASKGRGSVTDSLYAMKTRFLVKDLSPQLLKRLELRYPRRRKRRVNKSVANACEGEMPALRFKTCRLLEGNVWNRKLTIIQRRILRRLRNKTRSIKRMIYSRKNLNSYIQLQTTRKLPLFHGDLPITEMHRGTERTSYIPFPLNPETRSDVIPVRLHFSETLPQARQPISHRRLCVNNVIVSITSFQVSQGDFISLKENDAIIYSEIRRSFYIEISVSKIIGKSLDSPVRMWRRIKTEWFRLLKTKRGCRLLLKDPFLQELRSSMQDEDLERTKKFGSEKVCLGSSFAEHKRIKRNFYHFKSIFLSKRRNEKTLNLTTRKRSPIVYNSSSYRNLTSCSTHQSSMKRKIKSSSLSTHYSEVNHRTPKAVLSYGPNIGHIPHVRQEHIR</sequence>
<protein>
    <recommendedName>
        <fullName evidence="4">RNA-binding S4 domain-containing protein</fullName>
    </recommendedName>
</protein>
<accession>A0AAD8NDJ3</accession>
<dbReference type="PANTHER" id="PTHR11831:SF30">
    <property type="entry name" value="SMALL RIBOSOMAL SUBUNIT PROTEIN US4M"/>
    <property type="match status" value="1"/>
</dbReference>
<dbReference type="SUPFAM" id="SSF55174">
    <property type="entry name" value="Alpha-L RNA-binding motif"/>
    <property type="match status" value="1"/>
</dbReference>
<dbReference type="Pfam" id="PF01479">
    <property type="entry name" value="S4"/>
    <property type="match status" value="1"/>
</dbReference>
<dbReference type="PANTHER" id="PTHR11831">
    <property type="entry name" value="30S 40S RIBOSOMAL PROTEIN"/>
    <property type="match status" value="1"/>
</dbReference>
<dbReference type="CDD" id="cd00165">
    <property type="entry name" value="S4"/>
    <property type="match status" value="1"/>
</dbReference>
<evidence type="ECO:0000313" key="6">
    <source>
        <dbReference type="Proteomes" id="UP001229421"/>
    </source>
</evidence>
<dbReference type="AlphaFoldDB" id="A0AAD8NDJ3"/>
<reference evidence="5" key="1">
    <citation type="journal article" date="2023" name="bioRxiv">
        <title>Improved chromosome-level genome assembly for marigold (Tagetes erecta).</title>
        <authorList>
            <person name="Jiang F."/>
            <person name="Yuan L."/>
            <person name="Wang S."/>
            <person name="Wang H."/>
            <person name="Xu D."/>
            <person name="Wang A."/>
            <person name="Fan W."/>
        </authorList>
    </citation>
    <scope>NUCLEOTIDE SEQUENCE</scope>
    <source>
        <strain evidence="5">WSJ</strain>
        <tissue evidence="5">Leaf</tissue>
    </source>
</reference>
<comment type="caution">
    <text evidence="5">The sequence shown here is derived from an EMBL/GenBank/DDBJ whole genome shotgun (WGS) entry which is preliminary data.</text>
</comment>
<evidence type="ECO:0000259" key="4">
    <source>
        <dbReference type="SMART" id="SM00363"/>
    </source>
</evidence>
<dbReference type="Proteomes" id="UP001229421">
    <property type="component" value="Unassembled WGS sequence"/>
</dbReference>
<keyword evidence="3" id="KW-0694">RNA-binding</keyword>
<organism evidence="5 6">
    <name type="scientific">Tagetes erecta</name>
    <name type="common">African marigold</name>
    <dbReference type="NCBI Taxonomy" id="13708"/>
    <lineage>
        <taxon>Eukaryota</taxon>
        <taxon>Viridiplantae</taxon>
        <taxon>Streptophyta</taxon>
        <taxon>Embryophyta</taxon>
        <taxon>Tracheophyta</taxon>
        <taxon>Spermatophyta</taxon>
        <taxon>Magnoliopsida</taxon>
        <taxon>eudicotyledons</taxon>
        <taxon>Gunneridae</taxon>
        <taxon>Pentapetalae</taxon>
        <taxon>asterids</taxon>
        <taxon>campanulids</taxon>
        <taxon>Asterales</taxon>
        <taxon>Asteraceae</taxon>
        <taxon>Asteroideae</taxon>
        <taxon>Heliantheae alliance</taxon>
        <taxon>Tageteae</taxon>
        <taxon>Tagetes</taxon>
    </lineage>
</organism>
<comment type="similarity">
    <text evidence="1">Belongs to the universal ribosomal protein uS4 family.</text>
</comment>
<evidence type="ECO:0000256" key="3">
    <source>
        <dbReference type="PROSITE-ProRule" id="PRU00182"/>
    </source>
</evidence>
<dbReference type="GO" id="GO:0015935">
    <property type="term" value="C:small ribosomal subunit"/>
    <property type="evidence" value="ECO:0007669"/>
    <property type="project" value="TreeGrafter"/>
</dbReference>
<keyword evidence="2" id="KW-0687">Ribonucleoprotein</keyword>
<evidence type="ECO:0000256" key="2">
    <source>
        <dbReference type="ARBA" id="ARBA00023274"/>
    </source>
</evidence>
<dbReference type="GO" id="GO:0019843">
    <property type="term" value="F:rRNA binding"/>
    <property type="evidence" value="ECO:0007669"/>
    <property type="project" value="InterPro"/>
</dbReference>
<gene>
    <name evidence="5" type="ORF">QVD17_42335</name>
</gene>
<feature type="domain" description="RNA-binding S4" evidence="4">
    <location>
        <begin position="207"/>
        <end position="268"/>
    </location>
</feature>
<keyword evidence="6" id="KW-1185">Reference proteome</keyword>
<dbReference type="GO" id="GO:0042274">
    <property type="term" value="P:ribosomal small subunit biogenesis"/>
    <property type="evidence" value="ECO:0007669"/>
    <property type="project" value="TreeGrafter"/>
</dbReference>
<dbReference type="InterPro" id="IPR022801">
    <property type="entry name" value="Ribosomal_uS4"/>
</dbReference>
<dbReference type="PROSITE" id="PS50889">
    <property type="entry name" value="S4"/>
    <property type="match status" value="1"/>
</dbReference>
<dbReference type="EMBL" id="JAUHHV010000017">
    <property type="protein sequence ID" value="KAK1405949.1"/>
    <property type="molecule type" value="Genomic_DNA"/>
</dbReference>